<comment type="similarity">
    <text evidence="2">Belongs to the ZIP transporter (TC 2.A.5) family.</text>
</comment>
<evidence type="ECO:0000256" key="10">
    <source>
        <dbReference type="ARBA" id="ARBA00042973"/>
    </source>
</evidence>
<dbReference type="PANTHER" id="PTHR11040:SF211">
    <property type="entry name" value="ZINC TRANSPORTER ZIP11"/>
    <property type="match status" value="1"/>
</dbReference>
<dbReference type="PANTHER" id="PTHR11040">
    <property type="entry name" value="ZINC/IRON TRANSPORTER"/>
    <property type="match status" value="1"/>
</dbReference>
<dbReference type="InterPro" id="IPR003689">
    <property type="entry name" value="ZIP"/>
</dbReference>
<accession>A0A7R8CTQ1</accession>
<gene>
    <name evidence="11" type="ORF">LSAA_7796</name>
</gene>
<comment type="subcellular location">
    <subcellularLocation>
        <location evidence="1">Cell membrane</location>
        <topology evidence="1">Multi-pass membrane protein</topology>
    </subcellularLocation>
</comment>
<dbReference type="Pfam" id="PF02535">
    <property type="entry name" value="Zip"/>
    <property type="match status" value="1"/>
</dbReference>
<dbReference type="Proteomes" id="UP000675881">
    <property type="component" value="Chromosome 3"/>
</dbReference>
<dbReference type="OrthoDB" id="262547at2759"/>
<keyword evidence="5" id="KW-0862">Zinc</keyword>
<dbReference type="AlphaFoldDB" id="A0A7R8CTQ1"/>
<keyword evidence="4" id="KW-0812">Transmembrane</keyword>
<evidence type="ECO:0000256" key="9">
    <source>
        <dbReference type="ARBA" id="ARBA00042540"/>
    </source>
</evidence>
<keyword evidence="12" id="KW-1185">Reference proteome</keyword>
<organism evidence="11 12">
    <name type="scientific">Lepeophtheirus salmonis</name>
    <name type="common">Salmon louse</name>
    <name type="synonym">Caligus salmonis</name>
    <dbReference type="NCBI Taxonomy" id="72036"/>
    <lineage>
        <taxon>Eukaryota</taxon>
        <taxon>Metazoa</taxon>
        <taxon>Ecdysozoa</taxon>
        <taxon>Arthropoda</taxon>
        <taxon>Crustacea</taxon>
        <taxon>Multicrustacea</taxon>
        <taxon>Hexanauplia</taxon>
        <taxon>Copepoda</taxon>
        <taxon>Siphonostomatoida</taxon>
        <taxon>Caligidae</taxon>
        <taxon>Lepeophtheirus</taxon>
    </lineage>
</organism>
<keyword evidence="3" id="KW-1003">Cell membrane</keyword>
<dbReference type="GO" id="GO:0005385">
    <property type="term" value="F:zinc ion transmembrane transporter activity"/>
    <property type="evidence" value="ECO:0007669"/>
    <property type="project" value="TreeGrafter"/>
</dbReference>
<evidence type="ECO:0000256" key="3">
    <source>
        <dbReference type="ARBA" id="ARBA00022475"/>
    </source>
</evidence>
<evidence type="ECO:0000256" key="6">
    <source>
        <dbReference type="ARBA" id="ARBA00022989"/>
    </source>
</evidence>
<evidence type="ECO:0000256" key="7">
    <source>
        <dbReference type="ARBA" id="ARBA00023136"/>
    </source>
</evidence>
<evidence type="ECO:0000313" key="12">
    <source>
        <dbReference type="Proteomes" id="UP000675881"/>
    </source>
</evidence>
<evidence type="ECO:0000256" key="2">
    <source>
        <dbReference type="ARBA" id="ARBA00006939"/>
    </source>
</evidence>
<evidence type="ECO:0000256" key="1">
    <source>
        <dbReference type="ARBA" id="ARBA00004651"/>
    </source>
</evidence>
<dbReference type="GO" id="GO:0005886">
    <property type="term" value="C:plasma membrane"/>
    <property type="evidence" value="ECO:0007669"/>
    <property type="project" value="UniProtKB-SubCell"/>
</dbReference>
<protein>
    <recommendedName>
        <fullName evidence="8">Zinc transporter ZIP11</fullName>
    </recommendedName>
    <alternativeName>
        <fullName evidence="9">Solute carrier family 39 member 11</fullName>
    </alternativeName>
    <alternativeName>
        <fullName evidence="10">Zrt- and Irt-like protein 11</fullName>
    </alternativeName>
</protein>
<keyword evidence="6" id="KW-1133">Transmembrane helix</keyword>
<evidence type="ECO:0000256" key="8">
    <source>
        <dbReference type="ARBA" id="ARBA00040593"/>
    </source>
</evidence>
<evidence type="ECO:0000256" key="5">
    <source>
        <dbReference type="ARBA" id="ARBA00022833"/>
    </source>
</evidence>
<evidence type="ECO:0000256" key="4">
    <source>
        <dbReference type="ARBA" id="ARBA00022692"/>
    </source>
</evidence>
<dbReference type="EMBL" id="HG994582">
    <property type="protein sequence ID" value="CAF2890991.1"/>
    <property type="molecule type" value="Genomic_DNA"/>
</dbReference>
<keyword evidence="7" id="KW-0472">Membrane</keyword>
<evidence type="ECO:0000313" key="11">
    <source>
        <dbReference type="EMBL" id="CAF2890991.1"/>
    </source>
</evidence>
<name>A0A7R8CTQ1_LEPSM</name>
<sequence length="239" mass="26117">MFIGYSPITQSFFGTLFTWGLTTAGAALAFFVKGHQRIYLDASLGFAGGVMIAASYWSLLEPAIEMTKLSGHTGAWSLIPVVLGFSFGALFVYVADVLVTKLQANSTVDLIVGDSHQRKSSLKEVSCPNILYSRENKLKYPSQETYAGSFTDQDVRNRRKEKYSDGENNFNVSSLSKKESYDRWKRILLLIIAITVHNIPEGLAVGVAFGAVGKSPSATFEKARNLAIGIGIQNLPEGF</sequence>
<reference evidence="11" key="1">
    <citation type="submission" date="2021-02" db="EMBL/GenBank/DDBJ databases">
        <authorList>
            <person name="Bekaert M."/>
        </authorList>
    </citation>
    <scope>NUCLEOTIDE SEQUENCE</scope>
    <source>
        <strain evidence="11">IoA-00</strain>
    </source>
</reference>
<proteinExistence type="inferred from homology"/>